<proteinExistence type="predicted"/>
<reference evidence="1" key="1">
    <citation type="journal article" date="2025" name="Int. J. Syst. Evol. Microbiol.">
        <title>Inconstantimicrobium mannanitabidum sp. nov., a novel member of the family Clostridiaceae isolated from anoxic soil under the treatment of reductive soil disinfestation.</title>
        <authorList>
            <person name="Ueki A."/>
            <person name="Tonouchi A."/>
            <person name="Honma S."/>
            <person name="Kaku N."/>
            <person name="Ueki K."/>
        </authorList>
    </citation>
    <scope>NUCLEOTIDE SEQUENCE</scope>
    <source>
        <strain evidence="1">TW13</strain>
    </source>
</reference>
<evidence type="ECO:0000313" key="1">
    <source>
        <dbReference type="EMBL" id="GKX64871.1"/>
    </source>
</evidence>
<name>A0ACB5R792_9CLOT</name>
<evidence type="ECO:0000313" key="2">
    <source>
        <dbReference type="Proteomes" id="UP001058074"/>
    </source>
</evidence>
<comment type="caution">
    <text evidence="1">The sequence shown here is derived from an EMBL/GenBank/DDBJ whole genome shotgun (WGS) entry which is preliminary data.</text>
</comment>
<organism evidence="1 2">
    <name type="scientific">Inconstantimicrobium mannanitabidum</name>
    <dbReference type="NCBI Taxonomy" id="1604901"/>
    <lineage>
        <taxon>Bacteria</taxon>
        <taxon>Bacillati</taxon>
        <taxon>Bacillota</taxon>
        <taxon>Clostridia</taxon>
        <taxon>Eubacteriales</taxon>
        <taxon>Clostridiaceae</taxon>
        <taxon>Inconstantimicrobium</taxon>
    </lineage>
</organism>
<dbReference type="EMBL" id="BROD01000001">
    <property type="protein sequence ID" value="GKX64871.1"/>
    <property type="molecule type" value="Genomic_DNA"/>
</dbReference>
<keyword evidence="2" id="KW-1185">Reference proteome</keyword>
<sequence>MESKFSEIATVDDVNKFIEKINYVYIDQKKEERILYHYTSGESLKGIIEDEELRITKSEFLNDKGEIKYTHSTILKIIDEFMASNPSEEEDGFKSLIERGIDEEEFLADSYVMPFSTNKDSNLLWSNYANNDGYNIGFRYPEIEEILNLNINGSKDKFLDQAAVVLSNNVIYDEDKQREYLSTEIICMYKIYIYCKKNEQLDKFFEYISKNKVNIFLHSLFFKASCFKQEEEFRIVIMPGNRVNSANSLKCRFTNGVFIPYFKSSIINNSSGKIRLPIESITIGPKNNLDIAENGLRYFLNLNDLDENMVKIKKSNIPYRY</sequence>
<gene>
    <name evidence="1" type="ORF">rsdtw13_01290</name>
</gene>
<protein>
    <submittedName>
        <fullName evidence="1">Uncharacterized protein</fullName>
    </submittedName>
</protein>
<accession>A0ACB5R792</accession>
<dbReference type="Proteomes" id="UP001058074">
    <property type="component" value="Unassembled WGS sequence"/>
</dbReference>